<accession>A0A0G9HEN5</accession>
<evidence type="ECO:0000313" key="2">
    <source>
        <dbReference type="Proteomes" id="UP000182987"/>
    </source>
</evidence>
<sequence>MKRAIAVALLTAGLAGCAGMSSKIARLEVGTPRDEVIDHLGPPDSDRNMVGFEVMSWIDRRPGRFSFSHKDYTVVLKDAKVVQFGPGLVRRDGKTSLQIETGDP</sequence>
<dbReference type="RefSeq" id="WP_046966661.1">
    <property type="nucleotide sequence ID" value="NZ_CP017480.1"/>
</dbReference>
<dbReference type="PROSITE" id="PS51257">
    <property type="entry name" value="PROKAR_LIPOPROTEIN"/>
    <property type="match status" value="1"/>
</dbReference>
<dbReference type="Proteomes" id="UP000182987">
    <property type="component" value="Chromosome"/>
</dbReference>
<dbReference type="KEGG" id="lrz:BJI69_16865"/>
<dbReference type="AlphaFoldDB" id="A0A0G9HEN5"/>
<dbReference type="OrthoDB" id="5955806at2"/>
<proteinExistence type="predicted"/>
<dbReference type="STRING" id="1440763.BJI69_16865"/>
<name>A0A0G9HEN5_9GAMM</name>
<keyword evidence="2" id="KW-1185">Reference proteome</keyword>
<dbReference type="EMBL" id="CP017480">
    <property type="protein sequence ID" value="APG05413.1"/>
    <property type="molecule type" value="Genomic_DNA"/>
</dbReference>
<protein>
    <submittedName>
        <fullName evidence="1">Uncharacterized protein</fullName>
    </submittedName>
</protein>
<organism evidence="1 2">
    <name type="scientific">Luteibacter rhizovicinus DSM 16549</name>
    <dbReference type="NCBI Taxonomy" id="1440763"/>
    <lineage>
        <taxon>Bacteria</taxon>
        <taxon>Pseudomonadati</taxon>
        <taxon>Pseudomonadota</taxon>
        <taxon>Gammaproteobacteria</taxon>
        <taxon>Lysobacterales</taxon>
        <taxon>Rhodanobacteraceae</taxon>
        <taxon>Luteibacter</taxon>
    </lineage>
</organism>
<reference evidence="2" key="1">
    <citation type="submission" date="2016-09" db="EMBL/GenBank/DDBJ databases">
        <authorList>
            <person name="Lysoe E."/>
        </authorList>
    </citation>
    <scope>NUCLEOTIDE SEQUENCE [LARGE SCALE GENOMIC DNA]</scope>
    <source>
        <strain evidence="2">LJ96T</strain>
    </source>
</reference>
<gene>
    <name evidence="1" type="ORF">BJI69_16865</name>
</gene>
<dbReference type="PATRIC" id="fig|1440763.5.peg.714"/>
<evidence type="ECO:0000313" key="1">
    <source>
        <dbReference type="EMBL" id="APG05413.1"/>
    </source>
</evidence>